<organism evidence="3 4">
    <name type="scientific">Plakobranchus ocellatus</name>
    <dbReference type="NCBI Taxonomy" id="259542"/>
    <lineage>
        <taxon>Eukaryota</taxon>
        <taxon>Metazoa</taxon>
        <taxon>Spiralia</taxon>
        <taxon>Lophotrochozoa</taxon>
        <taxon>Mollusca</taxon>
        <taxon>Gastropoda</taxon>
        <taxon>Heterobranchia</taxon>
        <taxon>Euthyneura</taxon>
        <taxon>Panpulmonata</taxon>
        <taxon>Sacoglossa</taxon>
        <taxon>Placobranchoidea</taxon>
        <taxon>Plakobranchidae</taxon>
        <taxon>Plakobranchus</taxon>
    </lineage>
</organism>
<sequence>MKSCGFEQVALKLSAVEQWSSMEKGLCPARVPGHGSVGGTVARESALRSAGTPLSRVRTPSPAPWPDGGPESLNHLAVDWLYTQTKPSRSCYDALRESDPTGQNGKTKIQILQLKRIKMSALVKVILSVNKNLKPRCFRIFLVLATSMVSVLYLLFIREDPSILKNINSRDWQPPKECTFPSSDPFDPSLEGVIKKHPPVDCSNETLNIVYMDKYVLKLNSTKLKQMKMMGAKFSHCRYKEIARKKGSDKAFEYTWFRWRYNRAEFVDQINEAFIWTDARKIGYRTGMMLDAYDLTAFHYQKKGFKVSPVDYYQRATVIASSRDRLMRSRDNHCIGDIPEVTQVQDYWLQMVSTFGKNRSTPFFAYSFATRFTHDDSDYAYKGDVVYYKFLQDLVATDSLDNTVIVWFSDHGPRFGPIRSVWTTMLLFS</sequence>
<dbReference type="Pfam" id="PF02995">
    <property type="entry name" value="DUF229"/>
    <property type="match status" value="1"/>
</dbReference>
<dbReference type="InterPro" id="IPR017850">
    <property type="entry name" value="Alkaline_phosphatase_core_sf"/>
</dbReference>
<feature type="transmembrane region" description="Helical" evidence="2">
    <location>
        <begin position="137"/>
        <end position="156"/>
    </location>
</feature>
<dbReference type="GO" id="GO:0005615">
    <property type="term" value="C:extracellular space"/>
    <property type="evidence" value="ECO:0007669"/>
    <property type="project" value="TreeGrafter"/>
</dbReference>
<keyword evidence="2" id="KW-0472">Membrane</keyword>
<dbReference type="PANTHER" id="PTHR10974">
    <property type="entry name" value="FI08016P-RELATED"/>
    <property type="match status" value="1"/>
</dbReference>
<proteinExistence type="predicted"/>
<evidence type="ECO:0000256" key="1">
    <source>
        <dbReference type="SAM" id="MobiDB-lite"/>
    </source>
</evidence>
<keyword evidence="2" id="KW-1133">Transmembrane helix</keyword>
<feature type="region of interest" description="Disordered" evidence="1">
    <location>
        <begin position="49"/>
        <end position="68"/>
    </location>
</feature>
<gene>
    <name evidence="3" type="ORF">PoB_005932200</name>
</gene>
<evidence type="ECO:0000313" key="4">
    <source>
        <dbReference type="Proteomes" id="UP000735302"/>
    </source>
</evidence>
<name>A0AAV4CLP5_9GAST</name>
<dbReference type="SUPFAM" id="SSF53649">
    <property type="entry name" value="Alkaline phosphatase-like"/>
    <property type="match status" value="1"/>
</dbReference>
<keyword evidence="4" id="KW-1185">Reference proteome</keyword>
<evidence type="ECO:0008006" key="5">
    <source>
        <dbReference type="Google" id="ProtNLM"/>
    </source>
</evidence>
<evidence type="ECO:0000256" key="2">
    <source>
        <dbReference type="SAM" id="Phobius"/>
    </source>
</evidence>
<protein>
    <recommendedName>
        <fullName evidence="5">Sulfatase N-terminal domain-containing protein</fullName>
    </recommendedName>
</protein>
<comment type="caution">
    <text evidence="3">The sequence shown here is derived from an EMBL/GenBank/DDBJ whole genome shotgun (WGS) entry which is preliminary data.</text>
</comment>
<reference evidence="3 4" key="1">
    <citation type="journal article" date="2021" name="Elife">
        <title>Chloroplast acquisition without the gene transfer in kleptoplastic sea slugs, Plakobranchus ocellatus.</title>
        <authorList>
            <person name="Maeda T."/>
            <person name="Takahashi S."/>
            <person name="Yoshida T."/>
            <person name="Shimamura S."/>
            <person name="Takaki Y."/>
            <person name="Nagai Y."/>
            <person name="Toyoda A."/>
            <person name="Suzuki Y."/>
            <person name="Arimoto A."/>
            <person name="Ishii H."/>
            <person name="Satoh N."/>
            <person name="Nishiyama T."/>
            <person name="Hasebe M."/>
            <person name="Maruyama T."/>
            <person name="Minagawa J."/>
            <person name="Obokata J."/>
            <person name="Shigenobu S."/>
        </authorList>
    </citation>
    <scope>NUCLEOTIDE SEQUENCE [LARGE SCALE GENOMIC DNA]</scope>
</reference>
<keyword evidence="2" id="KW-0812">Transmembrane</keyword>
<dbReference type="PANTHER" id="PTHR10974:SF1">
    <property type="entry name" value="FI08016P-RELATED"/>
    <property type="match status" value="1"/>
</dbReference>
<dbReference type="InterPro" id="IPR004245">
    <property type="entry name" value="DUF229"/>
</dbReference>
<accession>A0AAV4CLP5</accession>
<evidence type="ECO:0000313" key="3">
    <source>
        <dbReference type="EMBL" id="GFO32817.1"/>
    </source>
</evidence>
<dbReference type="EMBL" id="BLXT01006675">
    <property type="protein sequence ID" value="GFO32817.1"/>
    <property type="molecule type" value="Genomic_DNA"/>
</dbReference>
<dbReference type="Proteomes" id="UP000735302">
    <property type="component" value="Unassembled WGS sequence"/>
</dbReference>
<dbReference type="AlphaFoldDB" id="A0AAV4CLP5"/>